<dbReference type="CDD" id="cd01151">
    <property type="entry name" value="GCD"/>
    <property type="match status" value="1"/>
</dbReference>
<evidence type="ECO:0000256" key="11">
    <source>
        <dbReference type="ARBA" id="ARBA00039033"/>
    </source>
</evidence>
<comment type="catalytic activity">
    <reaction evidence="12">
        <text>glutaryl-CoA + oxidized [electron-transfer flavoprotein] + 2 H(+) = (2E)-butenoyl-CoA + reduced [electron-transfer flavoprotein] + CO2</text>
        <dbReference type="Rhea" id="RHEA:13389"/>
        <dbReference type="Rhea" id="RHEA-COMP:10685"/>
        <dbReference type="Rhea" id="RHEA-COMP:10686"/>
        <dbReference type="ChEBI" id="CHEBI:15378"/>
        <dbReference type="ChEBI" id="CHEBI:16526"/>
        <dbReference type="ChEBI" id="CHEBI:57332"/>
        <dbReference type="ChEBI" id="CHEBI:57378"/>
        <dbReference type="ChEBI" id="CHEBI:57692"/>
        <dbReference type="ChEBI" id="CHEBI:58307"/>
        <dbReference type="EC" id="1.3.8.6"/>
    </reaction>
</comment>
<protein>
    <recommendedName>
        <fullName evidence="11">glutaryl-CoA dehydrogenase (ETF)</fullName>
        <ecNumber evidence="11">1.3.8.6</ecNumber>
    </recommendedName>
</protein>
<dbReference type="InterPro" id="IPR052033">
    <property type="entry name" value="Glutaryl-CoA_DH_mitochondrial"/>
</dbReference>
<keyword evidence="6" id="KW-0809">Transit peptide</keyword>
<organism evidence="18">
    <name type="scientific">Absidia glauca</name>
    <name type="common">Pin mould</name>
    <dbReference type="NCBI Taxonomy" id="4829"/>
    <lineage>
        <taxon>Eukaryota</taxon>
        <taxon>Fungi</taxon>
        <taxon>Fungi incertae sedis</taxon>
        <taxon>Mucoromycota</taxon>
        <taxon>Mucoromycotina</taxon>
        <taxon>Mucoromycetes</taxon>
        <taxon>Mucorales</taxon>
        <taxon>Cunninghamellaceae</taxon>
        <taxon>Absidia</taxon>
    </lineage>
</organism>
<keyword evidence="7 13" id="KW-0560">Oxidoreductase</keyword>
<evidence type="ECO:0000256" key="2">
    <source>
        <dbReference type="ARBA" id="ARBA00004305"/>
    </source>
</evidence>
<evidence type="ECO:0000256" key="3">
    <source>
        <dbReference type="ARBA" id="ARBA00009347"/>
    </source>
</evidence>
<evidence type="ECO:0000256" key="8">
    <source>
        <dbReference type="ARBA" id="ARBA00023128"/>
    </source>
</evidence>
<dbReference type="GO" id="GO:0005743">
    <property type="term" value="C:mitochondrial inner membrane"/>
    <property type="evidence" value="ECO:0007669"/>
    <property type="project" value="TreeGrafter"/>
</dbReference>
<dbReference type="OMA" id="TVWAQTD"/>
<comment type="similarity">
    <text evidence="3 13">Belongs to the acyl-CoA dehydrogenase family.</text>
</comment>
<dbReference type="GO" id="GO:0000062">
    <property type="term" value="F:fatty-acyl-CoA binding"/>
    <property type="evidence" value="ECO:0007669"/>
    <property type="project" value="TreeGrafter"/>
</dbReference>
<accession>A0A168M912</accession>
<dbReference type="PANTHER" id="PTHR42807:SF1">
    <property type="entry name" value="GLUTARYL-COA DEHYDROGENASE, MITOCHONDRIAL"/>
    <property type="match status" value="1"/>
</dbReference>
<dbReference type="InterPro" id="IPR009100">
    <property type="entry name" value="AcylCoA_DH/oxidase_NM_dom_sf"/>
</dbReference>
<dbReference type="EMBL" id="LT552047">
    <property type="protein sequence ID" value="SAL98141.1"/>
    <property type="molecule type" value="Genomic_DNA"/>
</dbReference>
<dbReference type="FunFam" id="1.20.140.10:FF:000006">
    <property type="entry name" value="Glutaryl-CoA dehydrogenase, mitochondrial"/>
    <property type="match status" value="1"/>
</dbReference>
<evidence type="ECO:0000256" key="1">
    <source>
        <dbReference type="ARBA" id="ARBA00001974"/>
    </source>
</evidence>
<evidence type="ECO:0000256" key="7">
    <source>
        <dbReference type="ARBA" id="ARBA00023002"/>
    </source>
</evidence>
<feature type="domain" description="Ndc10" evidence="17">
    <location>
        <begin position="470"/>
        <end position="593"/>
    </location>
</feature>
<dbReference type="InterPro" id="IPR013786">
    <property type="entry name" value="AcylCoA_DH/ox_N"/>
</dbReference>
<dbReference type="SUPFAM" id="SSF47203">
    <property type="entry name" value="Acyl-CoA dehydrogenase C-terminal domain-like"/>
    <property type="match status" value="1"/>
</dbReference>
<evidence type="ECO:0000256" key="12">
    <source>
        <dbReference type="ARBA" id="ARBA00049493"/>
    </source>
</evidence>
<dbReference type="PROSITE" id="PS00073">
    <property type="entry name" value="ACYL_COA_DH_2"/>
    <property type="match status" value="1"/>
</dbReference>
<dbReference type="Gene3D" id="2.40.110.10">
    <property type="entry name" value="Butyryl-CoA Dehydrogenase, subunit A, domain 2"/>
    <property type="match status" value="1"/>
</dbReference>
<dbReference type="GO" id="GO:0004361">
    <property type="term" value="F:glutaryl-CoA dehydrogenase activity"/>
    <property type="evidence" value="ECO:0007669"/>
    <property type="project" value="UniProtKB-EC"/>
</dbReference>
<dbReference type="GO" id="GO:0005759">
    <property type="term" value="C:mitochondrial matrix"/>
    <property type="evidence" value="ECO:0007669"/>
    <property type="project" value="UniProtKB-SubCell"/>
</dbReference>
<dbReference type="PANTHER" id="PTHR42807">
    <property type="entry name" value="GLUTARYL-COA DEHYDROGENASE, MITOCHONDRIAL"/>
    <property type="match status" value="1"/>
</dbReference>
<dbReference type="Gene3D" id="1.20.140.10">
    <property type="entry name" value="Butyryl-CoA Dehydrogenase, subunit A, domain 3"/>
    <property type="match status" value="1"/>
</dbReference>
<keyword evidence="8" id="KW-0496">Mitochondrion</keyword>
<evidence type="ECO:0000313" key="18">
    <source>
        <dbReference type="EMBL" id="SAL98141.1"/>
    </source>
</evidence>
<sequence>MLSRLQLATRVIKGPIQARTMASKASSFVKYNWQDPLNLDSQLTEEERMVRDAAKDYCQEKLQPRVTEAFLNEKFDKDIMQEMGELGFLGSTIDGYGCAGVSSVSYGLTAREVEYVDSGYRSAMSVQSSLVMHPINAYGSDAQKEKYLPDLGKFEYHPQILILTTSSIFVMRPINIAKGTKIGCFGLTEPNHGSDPASMVTTAKKVNGHYVINGSKTWITNSPIADVMIVWAKNLDEDGAIRGFILERGMAGLETPTIHGKLALRASITGMMMFDNVEVPEENMLPNVKGLKGPFGCLNNARYGIAWGALGAAEACLAQAREYTLERNQFGRPLAANQLIQKKLADFNSEIAIGLQACLQVGRLKDAKMLAPEMISMVKRNSTVKALEIAREARDMLGGNGVSAEYNIIRHSNNLEAVVTYEGTKDMHALILGRAITGMDGHSCIVSFKPRPKAPVICGHPGFSDSGDIRQGRWNNTTMNGAYLTGLPREMMRSVAGFPTYGRSFYLARATLDPPTSLCKTLFPAIDEWHDRLAAKELSPDTNDPIQPSATANEFIKVIKMLRKTFIQDSVLMMELRPCHPIWQHSICSDPAFLAFKKDLLQMEAQEHNSAHTLLQQ</sequence>
<comment type="cofactor">
    <cofactor evidence="1 13">
        <name>FAD</name>
        <dbReference type="ChEBI" id="CHEBI:57692"/>
    </cofactor>
</comment>
<dbReference type="FunFam" id="1.10.540.10:FF:000003">
    <property type="entry name" value="glutaryl-CoA dehydrogenase, mitochondrial"/>
    <property type="match status" value="1"/>
</dbReference>
<keyword evidence="4 13" id="KW-0285">Flavoprotein</keyword>
<dbReference type="GO" id="GO:0003677">
    <property type="term" value="F:DNA binding"/>
    <property type="evidence" value="ECO:0007669"/>
    <property type="project" value="InterPro"/>
</dbReference>
<dbReference type="InterPro" id="IPR037069">
    <property type="entry name" value="AcylCoA_DH/ox_N_sf"/>
</dbReference>
<feature type="domain" description="Acyl-CoA oxidase/dehydrogenase middle" evidence="15">
    <location>
        <begin position="184"/>
        <end position="277"/>
    </location>
</feature>
<proteinExistence type="inferred from homology"/>
<evidence type="ECO:0000259" key="15">
    <source>
        <dbReference type="Pfam" id="PF02770"/>
    </source>
</evidence>
<dbReference type="GO" id="GO:0050660">
    <property type="term" value="F:flavin adenine dinucleotide binding"/>
    <property type="evidence" value="ECO:0007669"/>
    <property type="project" value="InterPro"/>
</dbReference>
<dbReference type="InterPro" id="IPR009075">
    <property type="entry name" value="AcylCo_DH/oxidase_C"/>
</dbReference>
<feature type="domain" description="Acyl-CoA dehydrogenase/oxidase N-terminal" evidence="16">
    <location>
        <begin position="44"/>
        <end position="152"/>
    </location>
</feature>
<dbReference type="Pfam" id="PF02771">
    <property type="entry name" value="Acyl-CoA_dh_N"/>
    <property type="match status" value="1"/>
</dbReference>
<dbReference type="Pfam" id="PF00441">
    <property type="entry name" value="Acyl-CoA_dh_1"/>
    <property type="match status" value="1"/>
</dbReference>
<evidence type="ECO:0000256" key="6">
    <source>
        <dbReference type="ARBA" id="ARBA00022946"/>
    </source>
</evidence>
<dbReference type="InParanoid" id="A0A168M912"/>
<dbReference type="Pfam" id="PF02770">
    <property type="entry name" value="Acyl-CoA_dh_M"/>
    <property type="match status" value="1"/>
</dbReference>
<dbReference type="InterPro" id="IPR031872">
    <property type="entry name" value="NDC10_II"/>
</dbReference>
<evidence type="ECO:0000256" key="10">
    <source>
        <dbReference type="ARBA" id="ARBA00037927"/>
    </source>
</evidence>
<dbReference type="SUPFAM" id="SSF56645">
    <property type="entry name" value="Acyl-CoA dehydrogenase NM domain-like"/>
    <property type="match status" value="1"/>
</dbReference>
<dbReference type="Proteomes" id="UP000078561">
    <property type="component" value="Unassembled WGS sequence"/>
</dbReference>
<dbReference type="GO" id="GO:0046949">
    <property type="term" value="P:fatty-acyl-CoA biosynthetic process"/>
    <property type="evidence" value="ECO:0007669"/>
    <property type="project" value="TreeGrafter"/>
</dbReference>
<reference evidence="18" key="1">
    <citation type="submission" date="2016-04" db="EMBL/GenBank/DDBJ databases">
        <authorList>
            <person name="Evans L.H."/>
            <person name="Alamgir A."/>
            <person name="Owens N."/>
            <person name="Weber N.D."/>
            <person name="Virtaneva K."/>
            <person name="Barbian K."/>
            <person name="Babar A."/>
            <person name="Rosenke K."/>
        </authorList>
    </citation>
    <scope>NUCLEOTIDE SEQUENCE [LARGE SCALE GENOMIC DNA]</scope>
    <source>
        <strain evidence="18">CBS 101.48</strain>
    </source>
</reference>
<evidence type="ECO:0000256" key="5">
    <source>
        <dbReference type="ARBA" id="ARBA00022827"/>
    </source>
</evidence>
<dbReference type="AlphaFoldDB" id="A0A168M912"/>
<feature type="domain" description="Acyl-CoA dehydrogenase/oxidase C-terminal" evidence="14">
    <location>
        <begin position="295"/>
        <end position="436"/>
    </location>
</feature>
<evidence type="ECO:0000259" key="14">
    <source>
        <dbReference type="Pfam" id="PF00441"/>
    </source>
</evidence>
<evidence type="ECO:0000313" key="19">
    <source>
        <dbReference type="Proteomes" id="UP000078561"/>
    </source>
</evidence>
<evidence type="ECO:0000259" key="16">
    <source>
        <dbReference type="Pfam" id="PF02771"/>
    </source>
</evidence>
<dbReference type="FunFam" id="2.40.110.10:FF:000008">
    <property type="entry name" value="Glutaryl-CoA dehydrogenase, mitochondrial"/>
    <property type="match status" value="1"/>
</dbReference>
<evidence type="ECO:0000256" key="9">
    <source>
        <dbReference type="ARBA" id="ARBA00037899"/>
    </source>
</evidence>
<dbReference type="Pfam" id="PF16787">
    <property type="entry name" value="NDC10_II"/>
    <property type="match status" value="1"/>
</dbReference>
<name>A0A168M912_ABSGL</name>
<dbReference type="STRING" id="4829.A0A168M912"/>
<keyword evidence="19" id="KW-1185">Reference proteome</keyword>
<evidence type="ECO:0000256" key="4">
    <source>
        <dbReference type="ARBA" id="ARBA00022630"/>
    </source>
</evidence>
<dbReference type="InterPro" id="IPR006091">
    <property type="entry name" value="Acyl-CoA_Oxase/DH_mid-dom"/>
</dbReference>
<comment type="pathway">
    <text evidence="10">Amino-acid metabolism; tryptophan metabolism.</text>
</comment>
<keyword evidence="5 13" id="KW-0274">FAD</keyword>
<dbReference type="InterPro" id="IPR038279">
    <property type="entry name" value="Ndc10_dom2_sf"/>
</dbReference>
<dbReference type="OrthoDB" id="435240at2759"/>
<evidence type="ECO:0000259" key="17">
    <source>
        <dbReference type="Pfam" id="PF16787"/>
    </source>
</evidence>
<dbReference type="InterPro" id="IPR006089">
    <property type="entry name" value="Acyl-CoA_DH_CS"/>
</dbReference>
<dbReference type="Gene3D" id="1.10.540.10">
    <property type="entry name" value="Acyl-CoA dehydrogenase/oxidase, N-terminal domain"/>
    <property type="match status" value="1"/>
</dbReference>
<gene>
    <name evidence="18" type="primary">ABSGL_03668.1 scaffold 4609</name>
</gene>
<dbReference type="Gene3D" id="1.10.443.20">
    <property type="entry name" value="Centromere DNA-binding protein complex CBF3 subunit, domain 2"/>
    <property type="match status" value="1"/>
</dbReference>
<dbReference type="GO" id="GO:0033539">
    <property type="term" value="P:fatty acid beta-oxidation using acyl-CoA dehydrogenase"/>
    <property type="evidence" value="ECO:0007669"/>
    <property type="project" value="TreeGrafter"/>
</dbReference>
<dbReference type="EC" id="1.3.8.6" evidence="11"/>
<dbReference type="InterPro" id="IPR046373">
    <property type="entry name" value="Acyl-CoA_Oxase/DH_mid-dom_sf"/>
</dbReference>
<comment type="subcellular location">
    <subcellularLocation>
        <location evidence="2">Mitochondrion matrix</location>
    </subcellularLocation>
</comment>
<dbReference type="InterPro" id="IPR036250">
    <property type="entry name" value="AcylCo_DH-like_C"/>
</dbReference>
<evidence type="ECO:0000256" key="13">
    <source>
        <dbReference type="RuleBase" id="RU362125"/>
    </source>
</evidence>
<comment type="pathway">
    <text evidence="9">Amino-acid metabolism; lysine degradation.</text>
</comment>